<accession>A0A562UHB9</accession>
<organism evidence="2 3">
    <name type="scientific">Mucilaginibacter frigoritolerans</name>
    <dbReference type="NCBI Taxonomy" id="652788"/>
    <lineage>
        <taxon>Bacteria</taxon>
        <taxon>Pseudomonadati</taxon>
        <taxon>Bacteroidota</taxon>
        <taxon>Sphingobacteriia</taxon>
        <taxon>Sphingobacteriales</taxon>
        <taxon>Sphingobacteriaceae</taxon>
        <taxon>Mucilaginibacter</taxon>
    </lineage>
</organism>
<sequence>MYLAVGYTNKVSKNNIHLQQKGVVFFMLIGLALNSLSACSGLHLTGRTDKKLTKEV</sequence>
<name>A0A562UHB9_9SPHI</name>
<dbReference type="Proteomes" id="UP000317010">
    <property type="component" value="Unassembled WGS sequence"/>
</dbReference>
<comment type="caution">
    <text evidence="2">The sequence shown here is derived from an EMBL/GenBank/DDBJ whole genome shotgun (WGS) entry which is preliminary data.</text>
</comment>
<dbReference type="RefSeq" id="WP_170227670.1">
    <property type="nucleotide sequence ID" value="NZ_VLLI01000001.1"/>
</dbReference>
<dbReference type="EMBL" id="VLLI01000001">
    <property type="protein sequence ID" value="TWJ04575.1"/>
    <property type="molecule type" value="Genomic_DNA"/>
</dbReference>
<protein>
    <submittedName>
        <fullName evidence="2">Uncharacterized protein</fullName>
    </submittedName>
</protein>
<keyword evidence="1" id="KW-1133">Transmembrane helix</keyword>
<evidence type="ECO:0000313" key="2">
    <source>
        <dbReference type="EMBL" id="TWJ04575.1"/>
    </source>
</evidence>
<evidence type="ECO:0000313" key="3">
    <source>
        <dbReference type="Proteomes" id="UP000317010"/>
    </source>
</evidence>
<keyword evidence="1" id="KW-0812">Transmembrane</keyword>
<feature type="transmembrane region" description="Helical" evidence="1">
    <location>
        <begin position="23"/>
        <end position="44"/>
    </location>
</feature>
<keyword evidence="3" id="KW-1185">Reference proteome</keyword>
<gene>
    <name evidence="2" type="ORF">JN11_00287</name>
</gene>
<evidence type="ECO:0000256" key="1">
    <source>
        <dbReference type="SAM" id="Phobius"/>
    </source>
</evidence>
<dbReference type="AlphaFoldDB" id="A0A562UHB9"/>
<proteinExistence type="predicted"/>
<reference evidence="2 3" key="1">
    <citation type="submission" date="2019-07" db="EMBL/GenBank/DDBJ databases">
        <title>Genomic Encyclopedia of Archaeal and Bacterial Type Strains, Phase II (KMG-II): from individual species to whole genera.</title>
        <authorList>
            <person name="Goeker M."/>
        </authorList>
    </citation>
    <scope>NUCLEOTIDE SEQUENCE [LARGE SCALE GENOMIC DNA]</scope>
    <source>
        <strain evidence="2 3">ATCC BAA-1854</strain>
    </source>
</reference>
<keyword evidence="1" id="KW-0472">Membrane</keyword>